<dbReference type="Proteomes" id="UP000466442">
    <property type="component" value="Unassembled WGS sequence"/>
</dbReference>
<evidence type="ECO:0000313" key="1">
    <source>
        <dbReference type="EMBL" id="KAF6207757.1"/>
    </source>
</evidence>
<dbReference type="AlphaFoldDB" id="A0A8S9XFJ4"/>
<organism evidence="1 2">
    <name type="scientific">Apolygus lucorum</name>
    <name type="common">Small green plant bug</name>
    <name type="synonym">Lygocoris lucorum</name>
    <dbReference type="NCBI Taxonomy" id="248454"/>
    <lineage>
        <taxon>Eukaryota</taxon>
        <taxon>Metazoa</taxon>
        <taxon>Ecdysozoa</taxon>
        <taxon>Arthropoda</taxon>
        <taxon>Hexapoda</taxon>
        <taxon>Insecta</taxon>
        <taxon>Pterygota</taxon>
        <taxon>Neoptera</taxon>
        <taxon>Paraneoptera</taxon>
        <taxon>Hemiptera</taxon>
        <taxon>Heteroptera</taxon>
        <taxon>Panheteroptera</taxon>
        <taxon>Cimicomorpha</taxon>
        <taxon>Miridae</taxon>
        <taxon>Mirini</taxon>
        <taxon>Apolygus</taxon>
    </lineage>
</organism>
<name>A0A8S9XFJ4_APOLU</name>
<protein>
    <submittedName>
        <fullName evidence="1">Uncharacterized protein</fullName>
    </submittedName>
</protein>
<reference evidence="1" key="1">
    <citation type="journal article" date="2021" name="Mol. Ecol. Resour.">
        <title>Apolygus lucorum genome provides insights into omnivorousness and mesophyll feeding.</title>
        <authorList>
            <person name="Liu Y."/>
            <person name="Liu H."/>
            <person name="Wang H."/>
            <person name="Huang T."/>
            <person name="Liu B."/>
            <person name="Yang B."/>
            <person name="Yin L."/>
            <person name="Li B."/>
            <person name="Zhang Y."/>
            <person name="Zhang S."/>
            <person name="Jiang F."/>
            <person name="Zhang X."/>
            <person name="Ren Y."/>
            <person name="Wang B."/>
            <person name="Wang S."/>
            <person name="Lu Y."/>
            <person name="Wu K."/>
            <person name="Fan W."/>
            <person name="Wang G."/>
        </authorList>
    </citation>
    <scope>NUCLEOTIDE SEQUENCE</scope>
    <source>
        <strain evidence="1">12Hb</strain>
    </source>
</reference>
<comment type="caution">
    <text evidence="1">The sequence shown here is derived from an EMBL/GenBank/DDBJ whole genome shotgun (WGS) entry which is preliminary data.</text>
</comment>
<keyword evidence="2" id="KW-1185">Reference proteome</keyword>
<evidence type="ECO:0000313" key="2">
    <source>
        <dbReference type="Proteomes" id="UP000466442"/>
    </source>
</evidence>
<proteinExistence type="predicted"/>
<accession>A0A8S9XFJ4</accession>
<sequence length="69" mass="7725">MNEGSESDTNIWWKNHRVASLVRTANGRTYLSEVVGDEPLNERRLTAAGVAYEDDFAVEGLCPFRLPAQ</sequence>
<dbReference type="EMBL" id="WIXP02000007">
    <property type="protein sequence ID" value="KAF6207757.1"/>
    <property type="molecule type" value="Genomic_DNA"/>
</dbReference>
<gene>
    <name evidence="1" type="ORF">GE061_016205</name>
</gene>